<evidence type="ECO:0000313" key="2">
    <source>
        <dbReference type="Proteomes" id="UP001057402"/>
    </source>
</evidence>
<dbReference type="Proteomes" id="UP001057402">
    <property type="component" value="Chromosome 3"/>
</dbReference>
<organism evidence="1 2">
    <name type="scientific">Melastoma candidum</name>
    <dbReference type="NCBI Taxonomy" id="119954"/>
    <lineage>
        <taxon>Eukaryota</taxon>
        <taxon>Viridiplantae</taxon>
        <taxon>Streptophyta</taxon>
        <taxon>Embryophyta</taxon>
        <taxon>Tracheophyta</taxon>
        <taxon>Spermatophyta</taxon>
        <taxon>Magnoliopsida</taxon>
        <taxon>eudicotyledons</taxon>
        <taxon>Gunneridae</taxon>
        <taxon>Pentapetalae</taxon>
        <taxon>rosids</taxon>
        <taxon>malvids</taxon>
        <taxon>Myrtales</taxon>
        <taxon>Melastomataceae</taxon>
        <taxon>Melastomatoideae</taxon>
        <taxon>Melastomateae</taxon>
        <taxon>Melastoma</taxon>
    </lineage>
</organism>
<reference evidence="2" key="1">
    <citation type="journal article" date="2023" name="Front. Plant Sci.">
        <title>Chromosomal-level genome assembly of Melastoma candidum provides insights into trichome evolution.</title>
        <authorList>
            <person name="Zhong Y."/>
            <person name="Wu W."/>
            <person name="Sun C."/>
            <person name="Zou P."/>
            <person name="Liu Y."/>
            <person name="Dai S."/>
            <person name="Zhou R."/>
        </authorList>
    </citation>
    <scope>NUCLEOTIDE SEQUENCE [LARGE SCALE GENOMIC DNA]</scope>
</reference>
<evidence type="ECO:0000313" key="1">
    <source>
        <dbReference type="EMBL" id="KAI4383892.1"/>
    </source>
</evidence>
<keyword evidence="2" id="KW-1185">Reference proteome</keyword>
<proteinExistence type="predicted"/>
<gene>
    <name evidence="1" type="ORF">MLD38_009682</name>
</gene>
<sequence>MGFRRIILLVQWEPFWVLAPSRESNPGQYRGRIIEWKSDGGAKLAGIIGYSFGLLMWITTIPPIRRRYFELFFYIHQLYVLIIGYHSFQVNDEMMQNASHIFPHNNPNTKDGCYYRMILERLTVPRGASVASVGSCDAKEPQGRYLLVWWELMPPPLDSQSRANTVTCLSNMVI</sequence>
<name>A0ACB9RY14_9MYRT</name>
<protein>
    <submittedName>
        <fullName evidence="1">Uncharacterized protein</fullName>
    </submittedName>
</protein>
<dbReference type="EMBL" id="CM042882">
    <property type="protein sequence ID" value="KAI4383892.1"/>
    <property type="molecule type" value="Genomic_DNA"/>
</dbReference>
<comment type="caution">
    <text evidence="1">The sequence shown here is derived from an EMBL/GenBank/DDBJ whole genome shotgun (WGS) entry which is preliminary data.</text>
</comment>
<accession>A0ACB9RY14</accession>